<dbReference type="RefSeq" id="WP_286303770.1">
    <property type="nucleotide sequence ID" value="NZ_AP027741.1"/>
</dbReference>
<dbReference type="SUPFAM" id="SSF51445">
    <property type="entry name" value="(Trans)glycosidases"/>
    <property type="match status" value="1"/>
</dbReference>
<dbReference type="Gene3D" id="1.10.510.10">
    <property type="entry name" value="Transferase(Phosphotransferase) domain 1"/>
    <property type="match status" value="1"/>
</dbReference>
<evidence type="ECO:0000256" key="1">
    <source>
        <dbReference type="SAM" id="Phobius"/>
    </source>
</evidence>
<evidence type="ECO:0008006" key="4">
    <source>
        <dbReference type="Google" id="ProtNLM"/>
    </source>
</evidence>
<dbReference type="Pfam" id="PF06293">
    <property type="entry name" value="Kdo"/>
    <property type="match status" value="1"/>
</dbReference>
<reference evidence="2 3" key="1">
    <citation type="journal article" date="2019" name="Int. J. Syst. Evol. Microbiol.">
        <title>The Global Catalogue of Microorganisms (GCM) 10K type strain sequencing project: providing services to taxonomists for standard genome sequencing and annotation.</title>
        <authorList>
            <consortium name="The Broad Institute Genomics Platform"/>
            <consortium name="The Broad Institute Genome Sequencing Center for Infectious Disease"/>
            <person name="Wu L."/>
            <person name="Ma J."/>
        </authorList>
    </citation>
    <scope>NUCLEOTIDE SEQUENCE [LARGE SCALE GENOMIC DNA]</scope>
    <source>
        <strain evidence="2 3">JCM 6886</strain>
    </source>
</reference>
<keyword evidence="1" id="KW-1133">Transmembrane helix</keyword>
<feature type="transmembrane region" description="Helical" evidence="1">
    <location>
        <begin position="753"/>
        <end position="771"/>
    </location>
</feature>
<evidence type="ECO:0000313" key="3">
    <source>
        <dbReference type="Proteomes" id="UP001501476"/>
    </source>
</evidence>
<name>A0ABN0TBP8_9GAMM</name>
<sequence>MTGLPRKSEAANIPSMVDGRFLLKTIKHTLKGGLLLRKGHIPQAGHVVPENFLGVGVAASDDARVDDYIINHLHELNIKSVRIDLSYGDVTGNAGRLLRKLITEDFDVLLHLVQPFDQAHQMETKDAQDTWHQFLIEVCEHFGSDVSAIEIGTTINRRRWAGYSKPGFFAAWKIAYTELKARGITIAGPNISDFEPFYSFGLLDELGSMSMLPDIHTNNLFTERVSEPERYDHRVLGFKWAKLLKYNLVKKARLMRKAGDENGVSRFVSPAAFWTLPRIERVLVEKEQKQADYLSRYFVLLAASGSLEKAFWGPLLCAREGLIDDGSEQYPKLERITHYASVIGPLESFRARPSFYALKQVITAISSAEYKGALATTKNIEIHAFKKDDSVVHIAWTINGKACDLANLYDESDLQKAEFKNRDGHDLGTSAHFVNESPMFLLWEGVDEVTLSVDHNLTTTSLFAHTGYGQYFPINENGWVGMLAAHDETHAEAIIKELHPDRLPTYTKENTFRKARNIIWRVPGVNDEEVVAKKPLKVAIQKLIVDRFKPSKARRSWNAAAELSRRNISTARAIAYFEKSGDKSMLENVFICEKVDHDFNIRDMFNALREGANSYQGVAEDTIYRALSEFLQQMHARGVFFRDLAGGNILVKKREPDLTFTLIDINRARFYNHPVSMPKRLSDLTRITYKLHPEGRDRFVEIYLSGMRKSKNFTFTYKVPFYLYDFKVSMKRKFGRKAIKRLFKKINEINNPVKAVVIFIFVTALTLSIGFE</sequence>
<dbReference type="SUPFAM" id="SSF56112">
    <property type="entry name" value="Protein kinase-like (PK-like)"/>
    <property type="match status" value="1"/>
</dbReference>
<organism evidence="2 3">
    <name type="scientific">Methylophaga marina</name>
    <dbReference type="NCBI Taxonomy" id="45495"/>
    <lineage>
        <taxon>Bacteria</taxon>
        <taxon>Pseudomonadati</taxon>
        <taxon>Pseudomonadota</taxon>
        <taxon>Gammaproteobacteria</taxon>
        <taxon>Thiotrichales</taxon>
        <taxon>Piscirickettsiaceae</taxon>
        <taxon>Methylophaga</taxon>
    </lineage>
</organism>
<dbReference type="InterPro" id="IPR017853">
    <property type="entry name" value="GH"/>
</dbReference>
<proteinExistence type="predicted"/>
<protein>
    <recommendedName>
        <fullName evidence="4">Protein kinase domain-containing protein</fullName>
    </recommendedName>
</protein>
<dbReference type="EMBL" id="BAAADG010000002">
    <property type="protein sequence ID" value="GAA0217612.1"/>
    <property type="molecule type" value="Genomic_DNA"/>
</dbReference>
<dbReference type="Proteomes" id="UP001501476">
    <property type="component" value="Unassembled WGS sequence"/>
</dbReference>
<keyword evidence="1" id="KW-0472">Membrane</keyword>
<dbReference type="InterPro" id="IPR011009">
    <property type="entry name" value="Kinase-like_dom_sf"/>
</dbReference>
<comment type="caution">
    <text evidence="2">The sequence shown here is derived from an EMBL/GenBank/DDBJ whole genome shotgun (WGS) entry which is preliminary data.</text>
</comment>
<keyword evidence="1" id="KW-0812">Transmembrane</keyword>
<accession>A0ABN0TBP8</accession>
<evidence type="ECO:0000313" key="2">
    <source>
        <dbReference type="EMBL" id="GAA0217612.1"/>
    </source>
</evidence>
<keyword evidence="3" id="KW-1185">Reference proteome</keyword>
<gene>
    <name evidence="2" type="ORF">GCM10008964_06410</name>
</gene>